<dbReference type="AlphaFoldDB" id="A0A921LQJ8"/>
<reference evidence="2" key="2">
    <citation type="submission" date="2021-09" db="EMBL/GenBank/DDBJ databases">
        <authorList>
            <person name="Gilroy R."/>
        </authorList>
    </citation>
    <scope>NUCLEOTIDE SEQUENCE</scope>
    <source>
        <strain evidence="2">ChiGjej2B2-7701</strain>
    </source>
</reference>
<dbReference type="InterPro" id="IPR029052">
    <property type="entry name" value="Metallo-depent_PP-like"/>
</dbReference>
<sequence length="236" mass="27565">MSIWVTGDIHGSIDIKKLSHRRWPEGRMLTSEDQLIICGDFGMPWDGSNEEKYWLGWLCDRPWTTLFVDGNHECFPYLADLPESERWGGKVQVYPDYPGIVHLMRGEVYDIDGIRIFAMGGAASHDKAWRTPGWDWFAEEMPRASELGAAEDRLEAVDWRVDYVVSHCCSTRMLDAALARTPYPDGRDMPDALNEWFDMLEDRLTYRRWYFGHYHADAELDGRHRLLYRDIVELGR</sequence>
<dbReference type="Proteomes" id="UP000746751">
    <property type="component" value="Unassembled WGS sequence"/>
</dbReference>
<name>A0A921LQJ8_9ACTN</name>
<accession>A0A921LQJ8</accession>
<protein>
    <submittedName>
        <fullName evidence="2">Metallophosphoesterase</fullName>
    </submittedName>
</protein>
<reference evidence="2" key="1">
    <citation type="journal article" date="2021" name="PeerJ">
        <title>Extensive microbial diversity within the chicken gut microbiome revealed by metagenomics and culture.</title>
        <authorList>
            <person name="Gilroy R."/>
            <person name="Ravi A."/>
            <person name="Getino M."/>
            <person name="Pursley I."/>
            <person name="Horton D.L."/>
            <person name="Alikhan N.F."/>
            <person name="Baker D."/>
            <person name="Gharbi K."/>
            <person name="Hall N."/>
            <person name="Watson M."/>
            <person name="Adriaenssens E.M."/>
            <person name="Foster-Nyarko E."/>
            <person name="Jarju S."/>
            <person name="Secka A."/>
            <person name="Antonio M."/>
            <person name="Oren A."/>
            <person name="Chaudhuri R.R."/>
            <person name="La Ragione R."/>
            <person name="Hildebrand F."/>
            <person name="Pallen M.J."/>
        </authorList>
    </citation>
    <scope>NUCLEOTIDE SEQUENCE</scope>
    <source>
        <strain evidence="2">ChiGjej2B2-7701</strain>
    </source>
</reference>
<dbReference type="GO" id="GO:0016787">
    <property type="term" value="F:hydrolase activity"/>
    <property type="evidence" value="ECO:0007669"/>
    <property type="project" value="InterPro"/>
</dbReference>
<dbReference type="InterPro" id="IPR004843">
    <property type="entry name" value="Calcineurin-like_PHP"/>
</dbReference>
<evidence type="ECO:0000313" key="2">
    <source>
        <dbReference type="EMBL" id="HJG30072.1"/>
    </source>
</evidence>
<dbReference type="Pfam" id="PF00149">
    <property type="entry name" value="Metallophos"/>
    <property type="match status" value="1"/>
</dbReference>
<dbReference type="Gene3D" id="3.60.21.10">
    <property type="match status" value="1"/>
</dbReference>
<evidence type="ECO:0000313" key="3">
    <source>
        <dbReference type="Proteomes" id="UP000746751"/>
    </source>
</evidence>
<gene>
    <name evidence="2" type="ORF">K8U80_01615</name>
</gene>
<evidence type="ECO:0000259" key="1">
    <source>
        <dbReference type="Pfam" id="PF00149"/>
    </source>
</evidence>
<dbReference type="EMBL" id="DYVF01000013">
    <property type="protein sequence ID" value="HJG30072.1"/>
    <property type="molecule type" value="Genomic_DNA"/>
</dbReference>
<comment type="caution">
    <text evidence="2">The sequence shown here is derived from an EMBL/GenBank/DDBJ whole genome shotgun (WGS) entry which is preliminary data.</text>
</comment>
<organism evidence="2 3">
    <name type="scientific">Collinsella ihumii</name>
    <dbReference type="NCBI Taxonomy" id="1720204"/>
    <lineage>
        <taxon>Bacteria</taxon>
        <taxon>Bacillati</taxon>
        <taxon>Actinomycetota</taxon>
        <taxon>Coriobacteriia</taxon>
        <taxon>Coriobacteriales</taxon>
        <taxon>Coriobacteriaceae</taxon>
        <taxon>Collinsella</taxon>
    </lineage>
</organism>
<dbReference type="SUPFAM" id="SSF56300">
    <property type="entry name" value="Metallo-dependent phosphatases"/>
    <property type="match status" value="1"/>
</dbReference>
<proteinExistence type="predicted"/>
<feature type="domain" description="Calcineurin-like phosphoesterase" evidence="1">
    <location>
        <begin position="1"/>
        <end position="163"/>
    </location>
</feature>